<dbReference type="OrthoDB" id="3067928at2759"/>
<accession>A0A9W8JBB2</accession>
<dbReference type="EMBL" id="JANBPK010000972">
    <property type="protein sequence ID" value="KAJ2927633.1"/>
    <property type="molecule type" value="Genomic_DNA"/>
</dbReference>
<name>A0A9W8JBB2_9AGAR</name>
<evidence type="ECO:0000313" key="2">
    <source>
        <dbReference type="Proteomes" id="UP001140091"/>
    </source>
</evidence>
<evidence type="ECO:0000313" key="1">
    <source>
        <dbReference type="EMBL" id="KAJ2927633.1"/>
    </source>
</evidence>
<dbReference type="Proteomes" id="UP001140091">
    <property type="component" value="Unassembled WGS sequence"/>
</dbReference>
<dbReference type="AlphaFoldDB" id="A0A9W8JBB2"/>
<gene>
    <name evidence="1" type="ORF">H1R20_g9457</name>
</gene>
<keyword evidence="2" id="KW-1185">Reference proteome</keyword>
<reference evidence="1" key="1">
    <citation type="submission" date="2022-06" db="EMBL/GenBank/DDBJ databases">
        <title>Genome Sequence of Candolleomyces eurysporus.</title>
        <authorList>
            <person name="Buettner E."/>
        </authorList>
    </citation>
    <scope>NUCLEOTIDE SEQUENCE</scope>
    <source>
        <strain evidence="1">VTCC 930004</strain>
    </source>
</reference>
<sequence length="187" mass="21534">MTLHITNQIEFGFENGDGDIDTELEITNRIAFPVGKEDLEWMVEEADLTDKGLISSRPYYFPFRTPGEYREPRPDRPLGQQGKQFSLQGTLKWEDNSYRIVQDALHGISKLRFNLMFAYDKQTEAAKDGYLQEAVQMFPFLGTYSSSWPVVEFAEMYLKNVSDNYKRKLKDIANPNAVAMTGHEEAD</sequence>
<protein>
    <submittedName>
        <fullName evidence="1">Uncharacterized protein</fullName>
    </submittedName>
</protein>
<organism evidence="1 2">
    <name type="scientific">Candolleomyces eurysporus</name>
    <dbReference type="NCBI Taxonomy" id="2828524"/>
    <lineage>
        <taxon>Eukaryota</taxon>
        <taxon>Fungi</taxon>
        <taxon>Dikarya</taxon>
        <taxon>Basidiomycota</taxon>
        <taxon>Agaricomycotina</taxon>
        <taxon>Agaricomycetes</taxon>
        <taxon>Agaricomycetidae</taxon>
        <taxon>Agaricales</taxon>
        <taxon>Agaricineae</taxon>
        <taxon>Psathyrellaceae</taxon>
        <taxon>Candolleomyces</taxon>
    </lineage>
</organism>
<feature type="non-terminal residue" evidence="1">
    <location>
        <position position="1"/>
    </location>
</feature>
<proteinExistence type="predicted"/>
<comment type="caution">
    <text evidence="1">The sequence shown here is derived from an EMBL/GenBank/DDBJ whole genome shotgun (WGS) entry which is preliminary data.</text>
</comment>